<reference evidence="4 6" key="1">
    <citation type="submission" date="2015-09" db="EMBL/GenBank/DDBJ databases">
        <authorList>
            <consortium name="Pathogen Informatics"/>
        </authorList>
    </citation>
    <scope>NUCLEOTIDE SEQUENCE [LARGE SCALE GENOMIC DNA]</scope>
    <source>
        <strain evidence="4 6">2789STDY5834939</strain>
    </source>
</reference>
<dbReference type="AlphaFoldDB" id="A0A174M2W5"/>
<dbReference type="Pfam" id="PF00857">
    <property type="entry name" value="Isochorismatase"/>
    <property type="match status" value="1"/>
</dbReference>
<dbReference type="EMBL" id="QVME01000004">
    <property type="protein sequence ID" value="RGE67717.1"/>
    <property type="molecule type" value="Genomic_DNA"/>
</dbReference>
<dbReference type="Proteomes" id="UP000260828">
    <property type="component" value="Unassembled WGS sequence"/>
</dbReference>
<dbReference type="SUPFAM" id="SSF52499">
    <property type="entry name" value="Isochorismatase-like hydrolases"/>
    <property type="match status" value="1"/>
</dbReference>
<name>A0A174M2W5_9FIRM</name>
<dbReference type="RefSeq" id="WP_055243919.1">
    <property type="nucleotide sequence ID" value="NZ_CABIWA010000001.1"/>
</dbReference>
<accession>A0A174M2W5</accession>
<dbReference type="GO" id="GO:0016787">
    <property type="term" value="F:hydrolase activity"/>
    <property type="evidence" value="ECO:0007669"/>
    <property type="project" value="UniProtKB-KW"/>
</dbReference>
<evidence type="ECO:0000313" key="5">
    <source>
        <dbReference type="EMBL" id="RGE67717.1"/>
    </source>
</evidence>
<evidence type="ECO:0000259" key="3">
    <source>
        <dbReference type="Pfam" id="PF00857"/>
    </source>
</evidence>
<dbReference type="InterPro" id="IPR036380">
    <property type="entry name" value="Isochorismatase-like_sf"/>
</dbReference>
<reference evidence="5 7" key="2">
    <citation type="submission" date="2018-08" db="EMBL/GenBank/DDBJ databases">
        <title>A genome reference for cultivated species of the human gut microbiota.</title>
        <authorList>
            <person name="Zou Y."/>
            <person name="Xue W."/>
            <person name="Luo G."/>
        </authorList>
    </citation>
    <scope>NUCLEOTIDE SEQUENCE [LARGE SCALE GENOMIC DNA]</scope>
    <source>
        <strain evidence="5 7">TF05-12AC</strain>
    </source>
</reference>
<protein>
    <submittedName>
        <fullName evidence="5">Cysteine hydrolase</fullName>
    </submittedName>
    <submittedName>
        <fullName evidence="4">Isochorismatase family</fullName>
    </submittedName>
</protein>
<evidence type="ECO:0000256" key="2">
    <source>
        <dbReference type="ARBA" id="ARBA00022801"/>
    </source>
</evidence>
<gene>
    <name evidence="5" type="ORF">DXC40_09510</name>
    <name evidence="4" type="ORF">ERS852551_00397</name>
</gene>
<dbReference type="InterPro" id="IPR050272">
    <property type="entry name" value="Isochorismatase-like_hydrls"/>
</dbReference>
<feature type="domain" description="Isochorismatase-like" evidence="3">
    <location>
        <begin position="4"/>
        <end position="172"/>
    </location>
</feature>
<organism evidence="4 6">
    <name type="scientific">Anaerotruncus colihominis</name>
    <dbReference type="NCBI Taxonomy" id="169435"/>
    <lineage>
        <taxon>Bacteria</taxon>
        <taxon>Bacillati</taxon>
        <taxon>Bacillota</taxon>
        <taxon>Clostridia</taxon>
        <taxon>Eubacteriales</taxon>
        <taxon>Oscillospiraceae</taxon>
        <taxon>Anaerotruncus</taxon>
    </lineage>
</organism>
<dbReference type="CDD" id="cd00431">
    <property type="entry name" value="cysteine_hydrolases"/>
    <property type="match status" value="1"/>
</dbReference>
<sequence length="175" mass="18955">MKELLVVVDYQNDFVSGSLGFEKAASLEDTICHKIEAYRSRGADVVFTFDTHDADYLDTQEGKCLPVVHCVRGTPGWQLCGRVAGYCGPDTVCFYKPVFGSRQLADYAGEQGYDAVELCGLVSNICVLSNAALIKAALPEAVVTVDAQCTSCADEAMNQKALDVMEGLQIQVINR</sequence>
<evidence type="ECO:0000313" key="7">
    <source>
        <dbReference type="Proteomes" id="UP000260828"/>
    </source>
</evidence>
<dbReference type="OrthoDB" id="9796485at2"/>
<evidence type="ECO:0000313" key="4">
    <source>
        <dbReference type="EMBL" id="CUP30693.1"/>
    </source>
</evidence>
<comment type="similarity">
    <text evidence="1">Belongs to the isochorismatase family.</text>
</comment>
<dbReference type="EMBL" id="CZBE01000002">
    <property type="protein sequence ID" value="CUP30693.1"/>
    <property type="molecule type" value="Genomic_DNA"/>
</dbReference>
<dbReference type="Proteomes" id="UP000095765">
    <property type="component" value="Unassembled WGS sequence"/>
</dbReference>
<dbReference type="Gene3D" id="3.40.50.850">
    <property type="entry name" value="Isochorismatase-like"/>
    <property type="match status" value="1"/>
</dbReference>
<dbReference type="InterPro" id="IPR000868">
    <property type="entry name" value="Isochorismatase-like_dom"/>
</dbReference>
<proteinExistence type="inferred from homology"/>
<keyword evidence="2 5" id="KW-0378">Hydrolase</keyword>
<evidence type="ECO:0000313" key="6">
    <source>
        <dbReference type="Proteomes" id="UP000095765"/>
    </source>
</evidence>
<dbReference type="PANTHER" id="PTHR43540">
    <property type="entry name" value="PEROXYUREIDOACRYLATE/UREIDOACRYLATE AMIDOHYDROLASE-RELATED"/>
    <property type="match status" value="1"/>
</dbReference>
<evidence type="ECO:0000256" key="1">
    <source>
        <dbReference type="ARBA" id="ARBA00006336"/>
    </source>
</evidence>
<dbReference type="PANTHER" id="PTHR43540:SF6">
    <property type="entry name" value="ISOCHORISMATASE-LIKE DOMAIN-CONTAINING PROTEIN"/>
    <property type="match status" value="1"/>
</dbReference>